<comment type="caution">
    <text evidence="1">The sequence shown here is derived from an EMBL/GenBank/DDBJ whole genome shotgun (WGS) entry which is preliminary data.</text>
</comment>
<gene>
    <name evidence="1" type="ORF">TorRG33x02_261820</name>
</gene>
<accession>A0A2P5D5K1</accession>
<reference evidence="2" key="1">
    <citation type="submission" date="2016-06" db="EMBL/GenBank/DDBJ databases">
        <title>Parallel loss of symbiosis genes in relatives of nitrogen-fixing non-legume Parasponia.</title>
        <authorList>
            <person name="Van Velzen R."/>
            <person name="Holmer R."/>
            <person name="Bu F."/>
            <person name="Rutten L."/>
            <person name="Van Zeijl A."/>
            <person name="Liu W."/>
            <person name="Santuari L."/>
            <person name="Cao Q."/>
            <person name="Sharma T."/>
            <person name="Shen D."/>
            <person name="Roswanjaya Y."/>
            <person name="Wardhani T."/>
            <person name="Kalhor M.S."/>
            <person name="Jansen J."/>
            <person name="Van den Hoogen J."/>
            <person name="Gungor B."/>
            <person name="Hartog M."/>
            <person name="Hontelez J."/>
            <person name="Verver J."/>
            <person name="Yang W.-C."/>
            <person name="Schijlen E."/>
            <person name="Repin R."/>
            <person name="Schilthuizen M."/>
            <person name="Schranz E."/>
            <person name="Heidstra R."/>
            <person name="Miyata K."/>
            <person name="Fedorova E."/>
            <person name="Kohlen W."/>
            <person name="Bisseling T."/>
            <person name="Smit S."/>
            <person name="Geurts R."/>
        </authorList>
    </citation>
    <scope>NUCLEOTIDE SEQUENCE [LARGE SCALE GENOMIC DNA]</scope>
    <source>
        <strain evidence="2">cv. RG33-2</strain>
    </source>
</reference>
<dbReference type="AlphaFoldDB" id="A0A2P5D5K1"/>
<dbReference type="Proteomes" id="UP000237000">
    <property type="component" value="Unassembled WGS sequence"/>
</dbReference>
<evidence type="ECO:0000313" key="2">
    <source>
        <dbReference type="Proteomes" id="UP000237000"/>
    </source>
</evidence>
<dbReference type="InParanoid" id="A0A2P5D5K1"/>
<dbReference type="EMBL" id="JXTC01000294">
    <property type="protein sequence ID" value="PON68581.1"/>
    <property type="molecule type" value="Genomic_DNA"/>
</dbReference>
<evidence type="ECO:0000313" key="1">
    <source>
        <dbReference type="EMBL" id="PON68581.1"/>
    </source>
</evidence>
<protein>
    <submittedName>
        <fullName evidence="1">Uncharacterized protein</fullName>
    </submittedName>
</protein>
<proteinExistence type="predicted"/>
<organism evidence="1 2">
    <name type="scientific">Trema orientale</name>
    <name type="common">Charcoal tree</name>
    <name type="synonym">Celtis orientalis</name>
    <dbReference type="NCBI Taxonomy" id="63057"/>
    <lineage>
        <taxon>Eukaryota</taxon>
        <taxon>Viridiplantae</taxon>
        <taxon>Streptophyta</taxon>
        <taxon>Embryophyta</taxon>
        <taxon>Tracheophyta</taxon>
        <taxon>Spermatophyta</taxon>
        <taxon>Magnoliopsida</taxon>
        <taxon>eudicotyledons</taxon>
        <taxon>Gunneridae</taxon>
        <taxon>Pentapetalae</taxon>
        <taxon>rosids</taxon>
        <taxon>fabids</taxon>
        <taxon>Rosales</taxon>
        <taxon>Cannabaceae</taxon>
        <taxon>Trema</taxon>
    </lineage>
</organism>
<name>A0A2P5D5K1_TREOI</name>
<sequence length="165" mass="18367">MNATSARFNSYPLTSGASLMAADKHKILAAGPSFAQILNFGYNTSNVKGDDQDATNTSFIVPESSKPSIKETQNPGEPLTRKKKIWADDVEENLEVEDQVIRRNNDDETLLNIEDQHNNSTMLDAERDLAQGKEQGQPQTLLDYGNEHTNVFSVDDLENKRDLPT</sequence>
<keyword evidence="2" id="KW-1185">Reference proteome</keyword>